<dbReference type="AlphaFoldDB" id="A0A2V5IT43"/>
<evidence type="ECO:0000313" key="2">
    <source>
        <dbReference type="Proteomes" id="UP000249829"/>
    </source>
</evidence>
<organism evidence="1 2">
    <name type="scientific">Aspergillus violaceofuscus (strain CBS 115571)</name>
    <dbReference type="NCBI Taxonomy" id="1450538"/>
    <lineage>
        <taxon>Eukaryota</taxon>
        <taxon>Fungi</taxon>
        <taxon>Dikarya</taxon>
        <taxon>Ascomycota</taxon>
        <taxon>Pezizomycotina</taxon>
        <taxon>Eurotiomycetes</taxon>
        <taxon>Eurotiomycetidae</taxon>
        <taxon>Eurotiales</taxon>
        <taxon>Aspergillaceae</taxon>
        <taxon>Aspergillus</taxon>
    </lineage>
</organism>
<dbReference type="Proteomes" id="UP000249829">
    <property type="component" value="Unassembled WGS sequence"/>
</dbReference>
<keyword evidence="2" id="KW-1185">Reference proteome</keyword>
<evidence type="ECO:0000313" key="1">
    <source>
        <dbReference type="EMBL" id="PYI23086.1"/>
    </source>
</evidence>
<reference evidence="1 2" key="1">
    <citation type="submission" date="2018-02" db="EMBL/GenBank/DDBJ databases">
        <title>The genomes of Aspergillus section Nigri reveals drivers in fungal speciation.</title>
        <authorList>
            <consortium name="DOE Joint Genome Institute"/>
            <person name="Vesth T.C."/>
            <person name="Nybo J."/>
            <person name="Theobald S."/>
            <person name="Brandl J."/>
            <person name="Frisvad J.C."/>
            <person name="Nielsen K.F."/>
            <person name="Lyhne E.K."/>
            <person name="Kogle M.E."/>
            <person name="Kuo A."/>
            <person name="Riley R."/>
            <person name="Clum A."/>
            <person name="Nolan M."/>
            <person name="Lipzen A."/>
            <person name="Salamov A."/>
            <person name="Henrissat B."/>
            <person name="Wiebenga A."/>
            <person name="De vries R.P."/>
            <person name="Grigoriev I.V."/>
            <person name="Mortensen U.H."/>
            <person name="Andersen M.R."/>
            <person name="Baker S.E."/>
        </authorList>
    </citation>
    <scope>NUCLEOTIDE SEQUENCE [LARGE SCALE GENOMIC DNA]</scope>
    <source>
        <strain evidence="1 2">CBS 115571</strain>
    </source>
</reference>
<accession>A0A2V5IT43</accession>
<dbReference type="EMBL" id="KZ825107">
    <property type="protein sequence ID" value="PYI23086.1"/>
    <property type="molecule type" value="Genomic_DNA"/>
</dbReference>
<gene>
    <name evidence="1" type="ORF">BO99DRAFT_223559</name>
</gene>
<proteinExistence type="predicted"/>
<name>A0A2V5IT43_ASPV1</name>
<protein>
    <submittedName>
        <fullName evidence="1">Uncharacterized protein</fullName>
    </submittedName>
</protein>
<sequence length="116" mass="12998">MQWAWHGLLNKTRHGDGGEYEVAYSLSLHKTLRRIRRLIFSWSRCGGMCGARVQDSYKKRLTGISPRSAGVGRYTSICMLCFTPCVALTDRQTQVLALDLHACCPLGANTRKPPQT</sequence>